<evidence type="ECO:0000256" key="2">
    <source>
        <dbReference type="ARBA" id="ARBA00010400"/>
    </source>
</evidence>
<comment type="similarity">
    <text evidence="2 5">Belongs to the RxLR effector family.</text>
</comment>
<evidence type="ECO:0000256" key="4">
    <source>
        <dbReference type="ARBA" id="ARBA00022729"/>
    </source>
</evidence>
<comment type="function">
    <text evidence="5">Effector that suppresses plant defense responses during pathogen infection.</text>
</comment>
<keyword evidence="3 5" id="KW-0964">Secreted</keyword>
<evidence type="ECO:0000313" key="7">
    <source>
        <dbReference type="Proteomes" id="UP001259832"/>
    </source>
</evidence>
<comment type="subcellular location">
    <subcellularLocation>
        <location evidence="1 5">Secreted</location>
    </subcellularLocation>
</comment>
<organism evidence="6 7">
    <name type="scientific">Phytophthora citrophthora</name>
    <dbReference type="NCBI Taxonomy" id="4793"/>
    <lineage>
        <taxon>Eukaryota</taxon>
        <taxon>Sar</taxon>
        <taxon>Stramenopiles</taxon>
        <taxon>Oomycota</taxon>
        <taxon>Peronosporomycetes</taxon>
        <taxon>Peronosporales</taxon>
        <taxon>Peronosporaceae</taxon>
        <taxon>Phytophthora</taxon>
    </lineage>
</organism>
<dbReference type="EMBL" id="JASMQC010000050">
    <property type="protein sequence ID" value="KAK1929248.1"/>
    <property type="molecule type" value="Genomic_DNA"/>
</dbReference>
<keyword evidence="4 5" id="KW-0732">Signal</keyword>
<comment type="caution">
    <text evidence="6">The sequence shown here is derived from an EMBL/GenBank/DDBJ whole genome shotgun (WGS) entry which is preliminary data.</text>
</comment>
<dbReference type="AlphaFoldDB" id="A0AAD9G091"/>
<feature type="chain" id="PRO_5045000448" description="RxLR effector protein" evidence="5">
    <location>
        <begin position="21"/>
        <end position="156"/>
    </location>
</feature>
<dbReference type="Pfam" id="PF16810">
    <property type="entry name" value="RXLR"/>
    <property type="match status" value="1"/>
</dbReference>
<gene>
    <name evidence="6" type="ORF">P3T76_015200</name>
</gene>
<evidence type="ECO:0000313" key="6">
    <source>
        <dbReference type="EMBL" id="KAK1929248.1"/>
    </source>
</evidence>
<feature type="signal peptide" evidence="5">
    <location>
        <begin position="1"/>
        <end position="20"/>
    </location>
</feature>
<comment type="domain">
    <text evidence="5">The RxLR-dEER motif acts to carry the protein into the host cell cytoplasm through binding to cell surface phosphatidylinositol-3-phosphate.</text>
</comment>
<protein>
    <recommendedName>
        <fullName evidence="5">RxLR effector protein</fullName>
    </recommendedName>
</protein>
<sequence length="156" mass="17413">MRLTCVLAAIVAAILHTSVASFSPVQDSKTAPENGAAVTVIDSAESGRLLRRVDDAYDDLNDDLEDLDSGGDDSFGEERGFTPVVEIDPFKIAMVEQLKRMEFKNFGEYLKAQEKLKAETIDKIRKIHVPNRETKAFDQFVKTLKLRKAERQPKAA</sequence>
<dbReference type="InterPro" id="IPR031825">
    <property type="entry name" value="RXLR"/>
</dbReference>
<evidence type="ECO:0000256" key="5">
    <source>
        <dbReference type="RuleBase" id="RU367124"/>
    </source>
</evidence>
<evidence type="ECO:0000256" key="3">
    <source>
        <dbReference type="ARBA" id="ARBA00022525"/>
    </source>
</evidence>
<keyword evidence="7" id="KW-1185">Reference proteome</keyword>
<name>A0AAD9G091_9STRA</name>
<dbReference type="Proteomes" id="UP001259832">
    <property type="component" value="Unassembled WGS sequence"/>
</dbReference>
<reference evidence="6" key="1">
    <citation type="submission" date="2023-08" db="EMBL/GenBank/DDBJ databases">
        <title>Reference Genome Resource for the Citrus Pathogen Phytophthora citrophthora.</title>
        <authorList>
            <person name="Moller H."/>
            <person name="Coetzee B."/>
            <person name="Rose L.J."/>
            <person name="Van Niekerk J.M."/>
        </authorList>
    </citation>
    <scope>NUCLEOTIDE SEQUENCE</scope>
    <source>
        <strain evidence="6">STE-U-9442</strain>
    </source>
</reference>
<accession>A0AAD9G091</accession>
<evidence type="ECO:0000256" key="1">
    <source>
        <dbReference type="ARBA" id="ARBA00004613"/>
    </source>
</evidence>
<proteinExistence type="inferred from homology"/>